<comment type="caution">
    <text evidence="1">The sequence shown here is derived from an EMBL/GenBank/DDBJ whole genome shotgun (WGS) entry which is preliminary data.</text>
</comment>
<organism evidence="1 2">
    <name type="scientific">Gossypium arboreum</name>
    <name type="common">Tree cotton</name>
    <name type="synonym">Gossypium nanking</name>
    <dbReference type="NCBI Taxonomy" id="29729"/>
    <lineage>
        <taxon>Eukaryota</taxon>
        <taxon>Viridiplantae</taxon>
        <taxon>Streptophyta</taxon>
        <taxon>Embryophyta</taxon>
        <taxon>Tracheophyta</taxon>
        <taxon>Spermatophyta</taxon>
        <taxon>Magnoliopsida</taxon>
        <taxon>eudicotyledons</taxon>
        <taxon>Gunneridae</taxon>
        <taxon>Pentapetalae</taxon>
        <taxon>rosids</taxon>
        <taxon>malvids</taxon>
        <taxon>Malvales</taxon>
        <taxon>Malvaceae</taxon>
        <taxon>Malvoideae</taxon>
        <taxon>Gossypium</taxon>
    </lineage>
</organism>
<evidence type="ECO:0000313" key="2">
    <source>
        <dbReference type="Proteomes" id="UP000032142"/>
    </source>
</evidence>
<dbReference type="Proteomes" id="UP000032142">
    <property type="component" value="Unassembled WGS sequence"/>
</dbReference>
<protein>
    <submittedName>
        <fullName evidence="1">Bifunctional FolD</fullName>
    </submittedName>
</protein>
<accession>A0A0B0MS81</accession>
<dbReference type="EMBL" id="JRRC01421370">
    <property type="protein sequence ID" value="KHG04983.1"/>
    <property type="molecule type" value="Genomic_DNA"/>
</dbReference>
<proteinExistence type="predicted"/>
<keyword evidence="2" id="KW-1185">Reference proteome</keyword>
<name>A0A0B0MS81_GOSAR</name>
<evidence type="ECO:0000313" key="1">
    <source>
        <dbReference type="EMBL" id="KHG04983.1"/>
    </source>
</evidence>
<dbReference type="AlphaFoldDB" id="A0A0B0MS81"/>
<sequence>MATHARVPSCVLGRTNPVGEAKGLVNSPMVSTWARIQVCHGHVRDMGHEHRPVSSRVKTLVGLKLELNSHGPSLGLGKGCYICNTAKSHIRVLGHVPFREVY</sequence>
<reference evidence="2" key="1">
    <citation type="submission" date="2014-09" db="EMBL/GenBank/DDBJ databases">
        <authorList>
            <person name="Mudge J."/>
            <person name="Ramaraj T."/>
            <person name="Lindquist I.E."/>
            <person name="Bharti A.K."/>
            <person name="Sundararajan A."/>
            <person name="Cameron C.T."/>
            <person name="Woodward J.E."/>
            <person name="May G.D."/>
            <person name="Brubaker C."/>
            <person name="Broadhvest J."/>
            <person name="Wilkins T.A."/>
        </authorList>
    </citation>
    <scope>NUCLEOTIDE SEQUENCE</scope>
    <source>
        <strain evidence="2">cv. AKA8401</strain>
    </source>
</reference>
<gene>
    <name evidence="1" type="ORF">F383_30874</name>
</gene>